<evidence type="ECO:0000313" key="1">
    <source>
        <dbReference type="EMBL" id="EZP74701.1"/>
    </source>
</evidence>
<proteinExistence type="predicted"/>
<organism evidence="1 2">
    <name type="scientific">Novosphingobium resinovorum</name>
    <dbReference type="NCBI Taxonomy" id="158500"/>
    <lineage>
        <taxon>Bacteria</taxon>
        <taxon>Pseudomonadati</taxon>
        <taxon>Pseudomonadota</taxon>
        <taxon>Alphaproteobacteria</taxon>
        <taxon>Sphingomonadales</taxon>
        <taxon>Sphingomonadaceae</taxon>
        <taxon>Novosphingobium</taxon>
    </lineage>
</organism>
<dbReference type="Proteomes" id="UP000024329">
    <property type="component" value="Unassembled WGS sequence"/>
</dbReference>
<accession>A0A031JNI1</accession>
<dbReference type="AlphaFoldDB" id="A0A031JNI1"/>
<gene>
    <name evidence="1" type="ORF">BV97_04766</name>
</gene>
<sequence length="67" mass="6729">MLQEFEAVALCPAAIGVAAAKGARHRFVELAAGDGRPPAQQEKQGLGSKAVGCAGGGEEIGHEGMLL</sequence>
<name>A0A031JNI1_9SPHN</name>
<dbReference type="EMBL" id="JFYZ01000042">
    <property type="protein sequence ID" value="EZP74701.1"/>
    <property type="molecule type" value="Genomic_DNA"/>
</dbReference>
<comment type="caution">
    <text evidence="1">The sequence shown here is derived from an EMBL/GenBank/DDBJ whole genome shotgun (WGS) entry which is preliminary data.</text>
</comment>
<evidence type="ECO:0000313" key="2">
    <source>
        <dbReference type="Proteomes" id="UP000024329"/>
    </source>
</evidence>
<protein>
    <submittedName>
        <fullName evidence="1">Uncharacterized protein</fullName>
    </submittedName>
</protein>
<reference evidence="1 2" key="1">
    <citation type="submission" date="2014-03" db="EMBL/GenBank/DDBJ databases">
        <title>Whole genome sequence of Novosphingobium resinovorum KF1.</title>
        <authorList>
            <person name="Gan H.M."/>
            <person name="Gan H.Y."/>
            <person name="Chew T.H."/>
            <person name="Savka M.A."/>
        </authorList>
    </citation>
    <scope>NUCLEOTIDE SEQUENCE [LARGE SCALE GENOMIC DNA]</scope>
    <source>
        <strain evidence="1 2">KF1</strain>
    </source>
</reference>
<dbReference type="PATRIC" id="fig|158500.4.peg.4843"/>